<dbReference type="GO" id="GO:0006081">
    <property type="term" value="P:aldehyde metabolic process"/>
    <property type="evidence" value="ECO:0007669"/>
    <property type="project" value="InterPro"/>
</dbReference>
<organism evidence="4 5">
    <name type="scientific">Carnegiea gigantea</name>
    <dbReference type="NCBI Taxonomy" id="171969"/>
    <lineage>
        <taxon>Eukaryota</taxon>
        <taxon>Viridiplantae</taxon>
        <taxon>Streptophyta</taxon>
        <taxon>Embryophyta</taxon>
        <taxon>Tracheophyta</taxon>
        <taxon>Spermatophyta</taxon>
        <taxon>Magnoliopsida</taxon>
        <taxon>eudicotyledons</taxon>
        <taxon>Gunneridae</taxon>
        <taxon>Pentapetalae</taxon>
        <taxon>Caryophyllales</taxon>
        <taxon>Cactineae</taxon>
        <taxon>Cactaceae</taxon>
        <taxon>Cactoideae</taxon>
        <taxon>Echinocereeae</taxon>
        <taxon>Carnegiea</taxon>
    </lineage>
</organism>
<keyword evidence="2" id="KW-0560">Oxidoreductase</keyword>
<proteinExistence type="inferred from homology"/>
<comment type="similarity">
    <text evidence="1">Belongs to the aldehyde dehydrogenase family.</text>
</comment>
<feature type="domain" description="Aldehyde dehydrogenase" evidence="3">
    <location>
        <begin position="9"/>
        <end position="196"/>
    </location>
</feature>
<dbReference type="InterPro" id="IPR015590">
    <property type="entry name" value="Aldehyde_DH_dom"/>
</dbReference>
<dbReference type="InterPro" id="IPR016161">
    <property type="entry name" value="Ald_DH/histidinol_DH"/>
</dbReference>
<evidence type="ECO:0000256" key="1">
    <source>
        <dbReference type="ARBA" id="ARBA00009986"/>
    </source>
</evidence>
<comment type="caution">
    <text evidence="4">The sequence shown here is derived from an EMBL/GenBank/DDBJ whole genome shotgun (WGS) entry which is preliminary data.</text>
</comment>
<protein>
    <recommendedName>
        <fullName evidence="3">Aldehyde dehydrogenase domain-containing protein</fullName>
    </recommendedName>
</protein>
<dbReference type="PANTHER" id="PTHR43570">
    <property type="entry name" value="ALDEHYDE DEHYDROGENASE"/>
    <property type="match status" value="1"/>
</dbReference>
<keyword evidence="5" id="KW-1185">Reference proteome</keyword>
<dbReference type="GO" id="GO:0005737">
    <property type="term" value="C:cytoplasm"/>
    <property type="evidence" value="ECO:0007669"/>
    <property type="project" value="TreeGrafter"/>
</dbReference>
<dbReference type="Pfam" id="PF00171">
    <property type="entry name" value="Aldedh"/>
    <property type="match status" value="1"/>
</dbReference>
<dbReference type="InterPro" id="IPR012394">
    <property type="entry name" value="Aldehyde_DH_NAD(P)"/>
</dbReference>
<dbReference type="Proteomes" id="UP001153076">
    <property type="component" value="Unassembled WGS sequence"/>
</dbReference>
<dbReference type="EMBL" id="JAKOGI010002085">
    <property type="protein sequence ID" value="KAJ8422990.1"/>
    <property type="molecule type" value="Genomic_DNA"/>
</dbReference>
<dbReference type="AlphaFoldDB" id="A0A9Q1JLM2"/>
<dbReference type="GO" id="GO:0004029">
    <property type="term" value="F:aldehyde dehydrogenase (NAD+) activity"/>
    <property type="evidence" value="ECO:0007669"/>
    <property type="project" value="TreeGrafter"/>
</dbReference>
<dbReference type="PANTHER" id="PTHR43570:SF30">
    <property type="entry name" value="ALDEHYDE DEHYDROGENASE"/>
    <property type="match status" value="1"/>
</dbReference>
<dbReference type="OrthoDB" id="440325at2759"/>
<dbReference type="InterPro" id="IPR016162">
    <property type="entry name" value="Ald_DH_N"/>
</dbReference>
<accession>A0A9Q1JLM2</accession>
<evidence type="ECO:0000256" key="2">
    <source>
        <dbReference type="ARBA" id="ARBA00023002"/>
    </source>
</evidence>
<sequence>MYRSMEIMADLEREVAELRQYFRSGKTKDASWRRTQLQGLHKFVTEREDDILRALKLDLGKHPVEAFRDEVGTLIKDINVALDSLDSWMRGQKIKLPLPGIGTKVELLPEPLGVVFIISTWNYPFGMSLEPLIGAIAAGNAAMVKTSELAPASSALLADALPAYVDTRAVKIVQGGHDVNDKLLQFKWDKIFFTGTQFHAFGQDSIFVSYGFKLLNIPLLKH</sequence>
<name>A0A9Q1JLM2_9CARY</name>
<evidence type="ECO:0000259" key="3">
    <source>
        <dbReference type="Pfam" id="PF00171"/>
    </source>
</evidence>
<gene>
    <name evidence="4" type="ORF">Cgig2_006412</name>
</gene>
<dbReference type="Gene3D" id="3.40.605.10">
    <property type="entry name" value="Aldehyde Dehydrogenase, Chain A, domain 1"/>
    <property type="match status" value="1"/>
</dbReference>
<evidence type="ECO:0000313" key="4">
    <source>
        <dbReference type="EMBL" id="KAJ8422990.1"/>
    </source>
</evidence>
<reference evidence="4" key="1">
    <citation type="submission" date="2022-04" db="EMBL/GenBank/DDBJ databases">
        <title>Carnegiea gigantea Genome sequencing and assembly v2.</title>
        <authorList>
            <person name="Copetti D."/>
            <person name="Sanderson M.J."/>
            <person name="Burquez A."/>
            <person name="Wojciechowski M.F."/>
        </authorList>
    </citation>
    <scope>NUCLEOTIDE SEQUENCE</scope>
    <source>
        <strain evidence="4">SGP5-SGP5p</strain>
        <tissue evidence="4">Aerial part</tissue>
    </source>
</reference>
<dbReference type="SUPFAM" id="SSF53720">
    <property type="entry name" value="ALDH-like"/>
    <property type="match status" value="1"/>
</dbReference>
<evidence type="ECO:0000313" key="5">
    <source>
        <dbReference type="Proteomes" id="UP001153076"/>
    </source>
</evidence>